<proteinExistence type="predicted"/>
<accession>A0ABW6EJV8</accession>
<dbReference type="Gene3D" id="3.40.50.720">
    <property type="entry name" value="NAD(P)-binding Rossmann-like Domain"/>
    <property type="match status" value="1"/>
</dbReference>
<organism evidence="1 2">
    <name type="scientific">Streptomyces sindenensis</name>
    <dbReference type="NCBI Taxonomy" id="67363"/>
    <lineage>
        <taxon>Bacteria</taxon>
        <taxon>Bacillati</taxon>
        <taxon>Actinomycetota</taxon>
        <taxon>Actinomycetes</taxon>
        <taxon>Kitasatosporales</taxon>
        <taxon>Streptomycetaceae</taxon>
        <taxon>Streptomyces</taxon>
    </lineage>
</organism>
<dbReference type="SUPFAM" id="SSF51735">
    <property type="entry name" value="NAD(P)-binding Rossmann-fold domains"/>
    <property type="match status" value="1"/>
</dbReference>
<evidence type="ECO:0000313" key="2">
    <source>
        <dbReference type="Proteomes" id="UP001598251"/>
    </source>
</evidence>
<name>A0ABW6EJV8_9ACTN</name>
<dbReference type="Proteomes" id="UP001598251">
    <property type="component" value="Unassembled WGS sequence"/>
</dbReference>
<dbReference type="Pfam" id="PF13561">
    <property type="entry name" value="adh_short_C2"/>
    <property type="match status" value="1"/>
</dbReference>
<dbReference type="RefSeq" id="WP_382825780.1">
    <property type="nucleotide sequence ID" value="NZ_JBHXLY010000008.1"/>
</dbReference>
<reference evidence="1 2" key="1">
    <citation type="submission" date="2024-09" db="EMBL/GenBank/DDBJ databases">
        <title>The Natural Products Discovery Center: Release of the First 8490 Sequenced Strains for Exploring Actinobacteria Biosynthetic Diversity.</title>
        <authorList>
            <person name="Kalkreuter E."/>
            <person name="Kautsar S.A."/>
            <person name="Yang D."/>
            <person name="Bader C.D."/>
            <person name="Teijaro C.N."/>
            <person name="Fluegel L."/>
            <person name="Davis C.M."/>
            <person name="Simpson J.R."/>
            <person name="Lauterbach L."/>
            <person name="Steele A.D."/>
            <person name="Gui C."/>
            <person name="Meng S."/>
            <person name="Li G."/>
            <person name="Viehrig K."/>
            <person name="Ye F."/>
            <person name="Su P."/>
            <person name="Kiefer A.F."/>
            <person name="Nichols A."/>
            <person name="Cepeda A.J."/>
            <person name="Yan W."/>
            <person name="Fan B."/>
            <person name="Jiang Y."/>
            <person name="Adhikari A."/>
            <person name="Zheng C.-J."/>
            <person name="Schuster L."/>
            <person name="Cowan T.M."/>
            <person name="Smanski M.J."/>
            <person name="Chevrette M.G."/>
            <person name="De Carvalho L.P.S."/>
            <person name="Shen B."/>
        </authorList>
    </citation>
    <scope>NUCLEOTIDE SEQUENCE [LARGE SCALE GENOMIC DNA]</scope>
    <source>
        <strain evidence="1 2">NPDC058546</strain>
    </source>
</reference>
<dbReference type="InterPro" id="IPR036291">
    <property type="entry name" value="NAD(P)-bd_dom_sf"/>
</dbReference>
<comment type="caution">
    <text evidence="1">The sequence shown here is derived from an EMBL/GenBank/DDBJ whole genome shotgun (WGS) entry which is preliminary data.</text>
</comment>
<dbReference type="InterPro" id="IPR002347">
    <property type="entry name" value="SDR_fam"/>
</dbReference>
<protein>
    <submittedName>
        <fullName evidence="1">SDR family oxidoreductase</fullName>
    </submittedName>
</protein>
<keyword evidence="2" id="KW-1185">Reference proteome</keyword>
<sequence length="107" mass="11267">MIFRGKVREARFSAPEPGHRVGVGEGGGDGRQREVGLWDVANEPEKLAMAIAMTSLGRLGRPEDLADVVAFLAGPDGRWLTGQNIRVDGGVLRSGAATLLQAPACKS</sequence>
<dbReference type="EMBL" id="JBHXOF010000008">
    <property type="protein sequence ID" value="MFD4214340.1"/>
    <property type="molecule type" value="Genomic_DNA"/>
</dbReference>
<evidence type="ECO:0000313" key="1">
    <source>
        <dbReference type="EMBL" id="MFD4214340.1"/>
    </source>
</evidence>
<gene>
    <name evidence="1" type="ORF">ACFWSS_15790</name>
</gene>